<reference evidence="5 6" key="1">
    <citation type="submission" date="2016-03" db="EMBL/GenBank/DDBJ databases">
        <authorList>
            <consortium name="Pathogen Informatics"/>
        </authorList>
    </citation>
    <scope>NUCLEOTIDE SEQUENCE [LARGE SCALE GENOMIC DNA]</scope>
    <source>
        <strain evidence="6">e1424</strain>
    </source>
</reference>
<accession>A0A822WH44</accession>
<gene>
    <name evidence="5" type="ORF">SAMEA2273352_00353</name>
</gene>
<dbReference type="EMBL" id="FJYW01000001">
    <property type="protein sequence ID" value="CZW61457.1"/>
    <property type="molecule type" value="Genomic_DNA"/>
</dbReference>
<dbReference type="Gene3D" id="3.90.75.20">
    <property type="match status" value="1"/>
</dbReference>
<evidence type="ECO:0000256" key="2">
    <source>
        <dbReference type="ARBA" id="ARBA00023125"/>
    </source>
</evidence>
<dbReference type="RefSeq" id="WP_045331906.1">
    <property type="nucleotide sequence ID" value="NZ_CP103722.1"/>
</dbReference>
<organism evidence="5 6">
    <name type="scientific">Enterobacter hormaechei</name>
    <dbReference type="NCBI Taxonomy" id="158836"/>
    <lineage>
        <taxon>Bacteria</taxon>
        <taxon>Pseudomonadati</taxon>
        <taxon>Pseudomonadota</taxon>
        <taxon>Gammaproteobacteria</taxon>
        <taxon>Enterobacterales</taxon>
        <taxon>Enterobacteriaceae</taxon>
        <taxon>Enterobacter</taxon>
        <taxon>Enterobacter cloacae complex</taxon>
    </lineage>
</organism>
<keyword evidence="2" id="KW-0238">DNA-binding</keyword>
<dbReference type="PROSITE" id="PS51032">
    <property type="entry name" value="AP2_ERF"/>
    <property type="match status" value="1"/>
</dbReference>
<dbReference type="SMART" id="SM00380">
    <property type="entry name" value="AP2"/>
    <property type="match status" value="1"/>
</dbReference>
<dbReference type="InterPro" id="IPR044925">
    <property type="entry name" value="His-Me_finger_sf"/>
</dbReference>
<dbReference type="GO" id="GO:0003700">
    <property type="term" value="F:DNA-binding transcription factor activity"/>
    <property type="evidence" value="ECO:0007669"/>
    <property type="project" value="InterPro"/>
</dbReference>
<keyword evidence="1" id="KW-0805">Transcription regulation</keyword>
<dbReference type="InterPro" id="IPR016177">
    <property type="entry name" value="DNA-bd_dom_sf"/>
</dbReference>
<dbReference type="SUPFAM" id="SSF54171">
    <property type="entry name" value="DNA-binding domain"/>
    <property type="match status" value="1"/>
</dbReference>
<evidence type="ECO:0000313" key="6">
    <source>
        <dbReference type="Proteomes" id="UP000076205"/>
    </source>
</evidence>
<protein>
    <submittedName>
        <fullName evidence="5">AP2 domain</fullName>
    </submittedName>
</protein>
<evidence type="ECO:0000313" key="5">
    <source>
        <dbReference type="EMBL" id="CZW61457.1"/>
    </source>
</evidence>
<dbReference type="Pfam" id="PF13392">
    <property type="entry name" value="HNH_3"/>
    <property type="match status" value="1"/>
</dbReference>
<name>A0A822WH44_9ENTR</name>
<dbReference type="Gene3D" id="3.30.730.10">
    <property type="entry name" value="AP2/ERF domain"/>
    <property type="match status" value="1"/>
</dbReference>
<dbReference type="InterPro" id="IPR036955">
    <property type="entry name" value="AP2/ERF_dom_sf"/>
</dbReference>
<dbReference type="SUPFAM" id="SSF54060">
    <property type="entry name" value="His-Me finger endonucleases"/>
    <property type="match status" value="1"/>
</dbReference>
<dbReference type="InterPro" id="IPR001471">
    <property type="entry name" value="AP2/ERF_dom"/>
</dbReference>
<evidence type="ECO:0000256" key="3">
    <source>
        <dbReference type="ARBA" id="ARBA00023163"/>
    </source>
</evidence>
<feature type="domain" description="AP2/ERF" evidence="4">
    <location>
        <begin position="109"/>
        <end position="168"/>
    </location>
</feature>
<keyword evidence="3" id="KW-0804">Transcription</keyword>
<dbReference type="GO" id="GO:0003677">
    <property type="term" value="F:DNA binding"/>
    <property type="evidence" value="ECO:0007669"/>
    <property type="project" value="UniProtKB-KW"/>
</dbReference>
<evidence type="ECO:0000256" key="1">
    <source>
        <dbReference type="ARBA" id="ARBA00023015"/>
    </source>
</evidence>
<sequence>MISKLKELYSYNPDTGEFTRKNKLNGTGRGVIGEQVGSLGVKGYLSIFHNNKHYSLHRLAWAFTYGYYPSSLIDHINGNRADNRISNLRETNRKGNSYNSKLFSNNTTGYKGVTKLKGGKFRAQARLNGKKIHIGTFLTAESAAEAYREFSIKNHGEFSPFQESANVPANSTGSDLR</sequence>
<proteinExistence type="predicted"/>
<dbReference type="InterPro" id="IPR003615">
    <property type="entry name" value="HNH_nuc"/>
</dbReference>
<evidence type="ECO:0000259" key="4">
    <source>
        <dbReference type="PROSITE" id="PS51032"/>
    </source>
</evidence>
<dbReference type="Proteomes" id="UP000076205">
    <property type="component" value="Unassembled WGS sequence"/>
</dbReference>
<dbReference type="AlphaFoldDB" id="A0A822WH44"/>
<comment type="caution">
    <text evidence="5">The sequence shown here is derived from an EMBL/GenBank/DDBJ whole genome shotgun (WGS) entry which is preliminary data.</text>
</comment>